<reference evidence="1 2" key="1">
    <citation type="journal article" date="2019" name="Sci. Rep.">
        <title>Orb-weaving spider Araneus ventricosus genome elucidates the spidroin gene catalogue.</title>
        <authorList>
            <person name="Kono N."/>
            <person name="Nakamura H."/>
            <person name="Ohtoshi R."/>
            <person name="Moran D.A.P."/>
            <person name="Shinohara A."/>
            <person name="Yoshida Y."/>
            <person name="Fujiwara M."/>
            <person name="Mori M."/>
            <person name="Tomita M."/>
            <person name="Arakawa K."/>
        </authorList>
    </citation>
    <scope>NUCLEOTIDE SEQUENCE [LARGE SCALE GENOMIC DNA]</scope>
</reference>
<dbReference type="OrthoDB" id="4737581at2759"/>
<evidence type="ECO:0000313" key="1">
    <source>
        <dbReference type="EMBL" id="GBM42802.1"/>
    </source>
</evidence>
<comment type="caution">
    <text evidence="1">The sequence shown here is derived from an EMBL/GenBank/DDBJ whole genome shotgun (WGS) entry which is preliminary data.</text>
</comment>
<sequence length="92" mass="10545">MRGGRLRMTLTITSRSYVVLFAFFKQKVGSRKEIYVAIFGQTLRRLRTAIQTSEIALINDNVLPHSAVVTQQILQQIKWDVSPDVQPRLSNE</sequence>
<dbReference type="Gene3D" id="3.30.420.10">
    <property type="entry name" value="Ribonuclease H-like superfamily/Ribonuclease H"/>
    <property type="match status" value="1"/>
</dbReference>
<gene>
    <name evidence="1" type="ORF">AVEN_228577_1</name>
</gene>
<dbReference type="InterPro" id="IPR036397">
    <property type="entry name" value="RNaseH_sf"/>
</dbReference>
<keyword evidence="2" id="KW-1185">Reference proteome</keyword>
<dbReference type="AlphaFoldDB" id="A0A4Y2FMW4"/>
<dbReference type="EMBL" id="BGPR01001005">
    <property type="protein sequence ID" value="GBM42802.1"/>
    <property type="molecule type" value="Genomic_DNA"/>
</dbReference>
<name>A0A4Y2FMW4_ARAVE</name>
<protein>
    <submittedName>
        <fullName evidence="1">Uncharacterized protein</fullName>
    </submittedName>
</protein>
<evidence type="ECO:0000313" key="2">
    <source>
        <dbReference type="Proteomes" id="UP000499080"/>
    </source>
</evidence>
<accession>A0A4Y2FMW4</accession>
<dbReference type="Proteomes" id="UP000499080">
    <property type="component" value="Unassembled WGS sequence"/>
</dbReference>
<dbReference type="GO" id="GO:0003676">
    <property type="term" value="F:nucleic acid binding"/>
    <property type="evidence" value="ECO:0007669"/>
    <property type="project" value="InterPro"/>
</dbReference>
<proteinExistence type="predicted"/>
<organism evidence="1 2">
    <name type="scientific">Araneus ventricosus</name>
    <name type="common">Orbweaver spider</name>
    <name type="synonym">Epeira ventricosa</name>
    <dbReference type="NCBI Taxonomy" id="182803"/>
    <lineage>
        <taxon>Eukaryota</taxon>
        <taxon>Metazoa</taxon>
        <taxon>Ecdysozoa</taxon>
        <taxon>Arthropoda</taxon>
        <taxon>Chelicerata</taxon>
        <taxon>Arachnida</taxon>
        <taxon>Araneae</taxon>
        <taxon>Araneomorphae</taxon>
        <taxon>Entelegynae</taxon>
        <taxon>Araneoidea</taxon>
        <taxon>Araneidae</taxon>
        <taxon>Araneus</taxon>
    </lineage>
</organism>